<proteinExistence type="predicted"/>
<evidence type="ECO:0008006" key="4">
    <source>
        <dbReference type="Google" id="ProtNLM"/>
    </source>
</evidence>
<dbReference type="InParanoid" id="A0A151GNX4"/>
<keyword evidence="3" id="KW-1185">Reference proteome</keyword>
<dbReference type="PANTHER" id="PTHR43539">
    <property type="entry name" value="FLAVIN-BINDING MONOOXYGENASE-LIKE PROTEIN (AFU_ORTHOLOGUE AFUA_4G09220)"/>
    <property type="match status" value="1"/>
</dbReference>
<dbReference type="AlphaFoldDB" id="A0A151GNX4"/>
<dbReference type="Gene3D" id="3.10.450.50">
    <property type="match status" value="1"/>
</dbReference>
<gene>
    <name evidence="2" type="ORF">DCS_05827</name>
</gene>
<keyword evidence="1" id="KW-0560">Oxidoreductase</keyword>
<dbReference type="GeneID" id="63718470"/>
<dbReference type="EMBL" id="LAYC01000002">
    <property type="protein sequence ID" value="KYK58809.1"/>
    <property type="molecule type" value="Genomic_DNA"/>
</dbReference>
<dbReference type="InterPro" id="IPR050982">
    <property type="entry name" value="Auxin_biosynth/cation_transpt"/>
</dbReference>
<sequence>MATPAVAQFPSIQWVPGSSNVTVAQFPAASEPGEVDPVVQAALVVEALDEAVARADYEAVADLFTADGYWRDHLALTWTFRTVQGSGGIVSLLQSSAKSMDGFRLRRVRLDARSTSRKPAVVPMNGKATVLGIHAFLTLETAVGTGRGTVRLVLEKGKWKIFTLYTSLCELTGHEEMTEGRRPRGVEHGGMPGRETWAERRRAEADFDAVDPTVLVVGAGQAGLSIAARLKMLQVDTLVMDRNDRVGDNWRKRYRQLVLHDPVWLDHMPYVKFPDCWPIFTPKDKLAAFLESYADLLELNVWTKTELGSTRWDGDKGVWAVTVTRTFPDGSSRTRTLHPRHVVQATGHSGKPNEFPLKGAGGFKGDLLCHSSEFEKARTGTEGRKAVIVGCCNSALDIAQDYVENGYDVTVVQRSSTAVASSRAIIEIALKGLYCEDGPPLEDADMMMQGLPAGVLKAIHVQVTERQVDHDKDMLEGLRKAGFKTDNGPDESGLFFKYLQRGGGYYLDVGAAQLIADGTIKVRHGHEASEVLPHGLRLTDGSELEADEIILATGFQNMKSQARSIFGDDVADRLNEVWGFNEEGEWRTMWQRSGHPGFWFHGGSLAFCRYYSRLLALQIKGLEERLYEGDET</sequence>
<reference evidence="2 3" key="1">
    <citation type="journal article" date="2016" name="Sci. Rep.">
        <title>Insights into Adaptations to a Near-Obligate Nematode Endoparasitic Lifestyle from the Finished Genome of Drechmeria coniospora.</title>
        <authorList>
            <person name="Zhang L."/>
            <person name="Zhou Z."/>
            <person name="Guo Q."/>
            <person name="Fokkens L."/>
            <person name="Miskei M."/>
            <person name="Pocsi I."/>
            <person name="Zhang W."/>
            <person name="Chen M."/>
            <person name="Wang L."/>
            <person name="Sun Y."/>
            <person name="Donzelli B.G."/>
            <person name="Gibson D.M."/>
            <person name="Nelson D.R."/>
            <person name="Luo J.G."/>
            <person name="Rep M."/>
            <person name="Liu H."/>
            <person name="Yang S."/>
            <person name="Wang J."/>
            <person name="Krasnoff S.B."/>
            <person name="Xu Y."/>
            <person name="Molnar I."/>
            <person name="Lin M."/>
        </authorList>
    </citation>
    <scope>NUCLEOTIDE SEQUENCE [LARGE SCALE GENOMIC DNA]</scope>
    <source>
        <strain evidence="2 3">ARSEF 6962</strain>
    </source>
</reference>
<dbReference type="RefSeq" id="XP_040658161.1">
    <property type="nucleotide sequence ID" value="XM_040803128.1"/>
</dbReference>
<evidence type="ECO:0000313" key="3">
    <source>
        <dbReference type="Proteomes" id="UP000076580"/>
    </source>
</evidence>
<dbReference type="SUPFAM" id="SSF51905">
    <property type="entry name" value="FAD/NAD(P)-binding domain"/>
    <property type="match status" value="1"/>
</dbReference>
<dbReference type="STRING" id="98403.A0A151GNX4"/>
<dbReference type="GO" id="GO:0004497">
    <property type="term" value="F:monooxygenase activity"/>
    <property type="evidence" value="ECO:0007669"/>
    <property type="project" value="TreeGrafter"/>
</dbReference>
<dbReference type="PANTHER" id="PTHR43539:SF68">
    <property type="entry name" value="FLAVIN-BINDING MONOOXYGENASE-LIKE PROTEIN (AFU_ORTHOLOGUE AFUA_4G09220)"/>
    <property type="match status" value="1"/>
</dbReference>
<protein>
    <recommendedName>
        <fullName evidence="4">Flavin-containing monooxygenase</fullName>
    </recommendedName>
</protein>
<dbReference type="Gene3D" id="3.50.50.60">
    <property type="entry name" value="FAD/NAD(P)-binding domain"/>
    <property type="match status" value="1"/>
</dbReference>
<accession>A0A151GNX4</accession>
<dbReference type="SUPFAM" id="SSF54427">
    <property type="entry name" value="NTF2-like"/>
    <property type="match status" value="1"/>
</dbReference>
<dbReference type="InterPro" id="IPR032710">
    <property type="entry name" value="NTF2-like_dom_sf"/>
</dbReference>
<dbReference type="InterPro" id="IPR036188">
    <property type="entry name" value="FAD/NAD-bd_sf"/>
</dbReference>
<dbReference type="Proteomes" id="UP000076580">
    <property type="component" value="Chromosome 02"/>
</dbReference>
<evidence type="ECO:0000313" key="2">
    <source>
        <dbReference type="EMBL" id="KYK58809.1"/>
    </source>
</evidence>
<organism evidence="2 3">
    <name type="scientific">Drechmeria coniospora</name>
    <name type="common">Nematophagous fungus</name>
    <name type="synonym">Meria coniospora</name>
    <dbReference type="NCBI Taxonomy" id="98403"/>
    <lineage>
        <taxon>Eukaryota</taxon>
        <taxon>Fungi</taxon>
        <taxon>Dikarya</taxon>
        <taxon>Ascomycota</taxon>
        <taxon>Pezizomycotina</taxon>
        <taxon>Sordariomycetes</taxon>
        <taxon>Hypocreomycetidae</taxon>
        <taxon>Hypocreales</taxon>
        <taxon>Ophiocordycipitaceae</taxon>
        <taxon>Drechmeria</taxon>
    </lineage>
</organism>
<comment type="caution">
    <text evidence="2">The sequence shown here is derived from an EMBL/GenBank/DDBJ whole genome shotgun (WGS) entry which is preliminary data.</text>
</comment>
<dbReference type="GO" id="GO:0050660">
    <property type="term" value="F:flavin adenine dinucleotide binding"/>
    <property type="evidence" value="ECO:0007669"/>
    <property type="project" value="TreeGrafter"/>
</dbReference>
<dbReference type="Pfam" id="PF13738">
    <property type="entry name" value="Pyr_redox_3"/>
    <property type="match status" value="1"/>
</dbReference>
<name>A0A151GNX4_DRECN</name>
<evidence type="ECO:0000256" key="1">
    <source>
        <dbReference type="ARBA" id="ARBA00023002"/>
    </source>
</evidence>